<dbReference type="GO" id="GO:0005634">
    <property type="term" value="C:nucleus"/>
    <property type="evidence" value="ECO:0007669"/>
    <property type="project" value="UniProtKB-SubCell"/>
</dbReference>
<evidence type="ECO:0000256" key="3">
    <source>
        <dbReference type="ARBA" id="ARBA00022771"/>
    </source>
</evidence>
<evidence type="ECO:0000313" key="8">
    <source>
        <dbReference type="EMBL" id="KAJ3499225.1"/>
    </source>
</evidence>
<evidence type="ECO:0000313" key="9">
    <source>
        <dbReference type="Proteomes" id="UP001148786"/>
    </source>
</evidence>
<dbReference type="AlphaFoldDB" id="A0A9W8JYR6"/>
<gene>
    <name evidence="8" type="ORF">NLJ89_g10123</name>
</gene>
<keyword evidence="3" id="KW-0863">Zinc-finger</keyword>
<dbReference type="GO" id="GO:0046983">
    <property type="term" value="F:protein dimerization activity"/>
    <property type="evidence" value="ECO:0007669"/>
    <property type="project" value="InterPro"/>
</dbReference>
<evidence type="ECO:0000259" key="7">
    <source>
        <dbReference type="Pfam" id="PF05699"/>
    </source>
</evidence>
<dbReference type="PANTHER" id="PTHR46481">
    <property type="entry name" value="ZINC FINGER BED DOMAIN-CONTAINING PROTEIN 4"/>
    <property type="match status" value="1"/>
</dbReference>
<dbReference type="PANTHER" id="PTHR46481:SF10">
    <property type="entry name" value="ZINC FINGER BED DOMAIN-CONTAINING PROTEIN 39"/>
    <property type="match status" value="1"/>
</dbReference>
<comment type="subcellular location">
    <subcellularLocation>
        <location evidence="1">Nucleus</location>
    </subcellularLocation>
</comment>
<dbReference type="InterPro" id="IPR012337">
    <property type="entry name" value="RNaseH-like_sf"/>
</dbReference>
<name>A0A9W8JYR6_9AGAR</name>
<feature type="region of interest" description="Disordered" evidence="6">
    <location>
        <begin position="282"/>
        <end position="303"/>
    </location>
</feature>
<organism evidence="8 9">
    <name type="scientific">Agrocybe chaxingu</name>
    <dbReference type="NCBI Taxonomy" id="84603"/>
    <lineage>
        <taxon>Eukaryota</taxon>
        <taxon>Fungi</taxon>
        <taxon>Dikarya</taxon>
        <taxon>Basidiomycota</taxon>
        <taxon>Agaricomycotina</taxon>
        <taxon>Agaricomycetes</taxon>
        <taxon>Agaricomycetidae</taxon>
        <taxon>Agaricales</taxon>
        <taxon>Agaricineae</taxon>
        <taxon>Strophariaceae</taxon>
        <taxon>Agrocybe</taxon>
    </lineage>
</organism>
<protein>
    <recommendedName>
        <fullName evidence="7">HAT C-terminal dimerisation domain-containing protein</fullName>
    </recommendedName>
</protein>
<keyword evidence="5" id="KW-0539">Nucleus</keyword>
<evidence type="ECO:0000256" key="1">
    <source>
        <dbReference type="ARBA" id="ARBA00004123"/>
    </source>
</evidence>
<dbReference type="OrthoDB" id="3359487at2759"/>
<keyword evidence="4" id="KW-0862">Zinc</keyword>
<dbReference type="Pfam" id="PF05699">
    <property type="entry name" value="Dimer_Tnp_hAT"/>
    <property type="match status" value="1"/>
</dbReference>
<feature type="domain" description="HAT C-terminal dimerisation" evidence="7">
    <location>
        <begin position="211"/>
        <end position="264"/>
    </location>
</feature>
<keyword evidence="9" id="KW-1185">Reference proteome</keyword>
<feature type="region of interest" description="Disordered" evidence="6">
    <location>
        <begin position="154"/>
        <end position="190"/>
    </location>
</feature>
<proteinExistence type="predicted"/>
<evidence type="ECO:0000256" key="5">
    <source>
        <dbReference type="ARBA" id="ARBA00023242"/>
    </source>
</evidence>
<dbReference type="EMBL" id="JANKHO010001755">
    <property type="protein sequence ID" value="KAJ3499225.1"/>
    <property type="molecule type" value="Genomic_DNA"/>
</dbReference>
<evidence type="ECO:0000256" key="2">
    <source>
        <dbReference type="ARBA" id="ARBA00022723"/>
    </source>
</evidence>
<keyword evidence="2" id="KW-0479">Metal-binding</keyword>
<sequence>MVEFAVEYRAALDRFTGDKRNDLRKFEMSAEEWKIAEQLRDILSTLKDAMLFFSRATPNLATVIPAMDYIDTQLTTQGHNTALKSLVCAAIGMAKKTLNRYYTLTDSSEVYRIAMILHPQHKLSYFKKVGWPQDWIDTAEQLLTDEYERSYRVEEVSDNSDDDGGPRAETSAESLKTGPSGGSKSKKPKKENIFDNIPALAAPTRTELRDELRRYLDSDPEKVENVLLWWYEHHSIYPCLSCMALDYLCIPATSMDVERLFSRGCLLLPHVLIPDLNHNDALSSRPSTPNHKKQGSKTSASVDVWPTRMAPPSVAIRMWAGPSMASISAPACPSLPCSPSLPRPQPL</sequence>
<accession>A0A9W8JYR6</accession>
<evidence type="ECO:0000256" key="6">
    <source>
        <dbReference type="SAM" id="MobiDB-lite"/>
    </source>
</evidence>
<dbReference type="SUPFAM" id="SSF53098">
    <property type="entry name" value="Ribonuclease H-like"/>
    <property type="match status" value="1"/>
</dbReference>
<dbReference type="GO" id="GO:0008270">
    <property type="term" value="F:zinc ion binding"/>
    <property type="evidence" value="ECO:0007669"/>
    <property type="project" value="UniProtKB-KW"/>
</dbReference>
<comment type="caution">
    <text evidence="8">The sequence shown here is derived from an EMBL/GenBank/DDBJ whole genome shotgun (WGS) entry which is preliminary data.</text>
</comment>
<dbReference type="InterPro" id="IPR052035">
    <property type="entry name" value="ZnF_BED_domain_contain"/>
</dbReference>
<evidence type="ECO:0000256" key="4">
    <source>
        <dbReference type="ARBA" id="ARBA00022833"/>
    </source>
</evidence>
<dbReference type="Proteomes" id="UP001148786">
    <property type="component" value="Unassembled WGS sequence"/>
</dbReference>
<dbReference type="InterPro" id="IPR008906">
    <property type="entry name" value="HATC_C_dom"/>
</dbReference>
<reference evidence="8" key="1">
    <citation type="submission" date="2022-07" db="EMBL/GenBank/DDBJ databases">
        <title>Genome Sequence of Agrocybe chaxingu.</title>
        <authorList>
            <person name="Buettner E."/>
        </authorList>
    </citation>
    <scope>NUCLEOTIDE SEQUENCE</scope>
    <source>
        <strain evidence="8">MP-N11</strain>
    </source>
</reference>